<dbReference type="SUPFAM" id="SSF52172">
    <property type="entry name" value="CheY-like"/>
    <property type="match status" value="1"/>
</dbReference>
<dbReference type="GO" id="GO:0005886">
    <property type="term" value="C:plasma membrane"/>
    <property type="evidence" value="ECO:0007669"/>
    <property type="project" value="TreeGrafter"/>
</dbReference>
<dbReference type="InterPro" id="IPR029787">
    <property type="entry name" value="Nucleotide_cyclase"/>
</dbReference>
<dbReference type="GO" id="GO:1902201">
    <property type="term" value="P:negative regulation of bacterial-type flagellum-dependent cell motility"/>
    <property type="evidence" value="ECO:0007669"/>
    <property type="project" value="TreeGrafter"/>
</dbReference>
<dbReference type="Pfam" id="PF00072">
    <property type="entry name" value="Response_reg"/>
    <property type="match status" value="1"/>
</dbReference>
<dbReference type="InterPro" id="IPR001789">
    <property type="entry name" value="Sig_transdc_resp-reg_receiver"/>
</dbReference>
<dbReference type="Pfam" id="PF00990">
    <property type="entry name" value="GGDEF"/>
    <property type="match status" value="1"/>
</dbReference>
<evidence type="ECO:0000259" key="7">
    <source>
        <dbReference type="PROSITE" id="PS50887"/>
    </source>
</evidence>
<evidence type="ECO:0000256" key="5">
    <source>
        <dbReference type="SAM" id="MobiDB-lite"/>
    </source>
</evidence>
<evidence type="ECO:0000256" key="1">
    <source>
        <dbReference type="ARBA" id="ARBA00001946"/>
    </source>
</evidence>
<dbReference type="PROSITE" id="PS50887">
    <property type="entry name" value="GGDEF"/>
    <property type="match status" value="1"/>
</dbReference>
<feature type="compositionally biased region" description="Polar residues" evidence="5">
    <location>
        <begin position="337"/>
        <end position="348"/>
    </location>
</feature>
<evidence type="ECO:0000256" key="2">
    <source>
        <dbReference type="ARBA" id="ARBA00012528"/>
    </source>
</evidence>
<reference evidence="8" key="1">
    <citation type="submission" date="2022-07" db="EMBL/GenBank/DDBJ databases">
        <title>Characterization of the Novel Bacterium Alteromonas immobilis LMIT006 and Alteromonas gregis LMIT007.</title>
        <authorList>
            <person name="Lin X."/>
        </authorList>
    </citation>
    <scope>NUCLEOTIDE SEQUENCE</scope>
    <source>
        <strain evidence="8">LMIT007</strain>
    </source>
</reference>
<dbReference type="GO" id="GO:0000160">
    <property type="term" value="P:phosphorelay signal transduction system"/>
    <property type="evidence" value="ECO:0007669"/>
    <property type="project" value="InterPro"/>
</dbReference>
<dbReference type="SMART" id="SM00267">
    <property type="entry name" value="GGDEF"/>
    <property type="match status" value="1"/>
</dbReference>
<evidence type="ECO:0000313" key="8">
    <source>
        <dbReference type="EMBL" id="MCP3428389.1"/>
    </source>
</evidence>
<gene>
    <name evidence="8" type="ORF">NLF92_05460</name>
</gene>
<evidence type="ECO:0000256" key="4">
    <source>
        <dbReference type="PROSITE-ProRule" id="PRU00169"/>
    </source>
</evidence>
<keyword evidence="9" id="KW-1185">Reference proteome</keyword>
<feature type="modified residue" description="4-aspartylphosphate" evidence="4">
    <location>
        <position position="70"/>
    </location>
</feature>
<keyword evidence="8" id="KW-0808">Transferase</keyword>
<organism evidence="8 9">
    <name type="scientific">Opacimonas viscosa</name>
    <dbReference type="NCBI Taxonomy" id="2961944"/>
    <lineage>
        <taxon>Bacteria</taxon>
        <taxon>Pseudomonadati</taxon>
        <taxon>Pseudomonadota</taxon>
        <taxon>Gammaproteobacteria</taxon>
        <taxon>Alteromonadales</taxon>
        <taxon>Alteromonadaceae</taxon>
        <taxon>Opacimonas</taxon>
    </lineage>
</organism>
<dbReference type="InterPro" id="IPR050469">
    <property type="entry name" value="Diguanylate_Cyclase"/>
</dbReference>
<dbReference type="InterPro" id="IPR000160">
    <property type="entry name" value="GGDEF_dom"/>
</dbReference>
<proteinExistence type="predicted"/>
<keyword evidence="8" id="KW-0548">Nucleotidyltransferase</keyword>
<dbReference type="Gene3D" id="3.40.50.2300">
    <property type="match status" value="1"/>
</dbReference>
<dbReference type="SMART" id="SM00448">
    <property type="entry name" value="REC"/>
    <property type="match status" value="1"/>
</dbReference>
<dbReference type="GO" id="GO:0043709">
    <property type="term" value="P:cell adhesion involved in single-species biofilm formation"/>
    <property type="evidence" value="ECO:0007669"/>
    <property type="project" value="TreeGrafter"/>
</dbReference>
<feature type="domain" description="Response regulatory" evidence="6">
    <location>
        <begin position="21"/>
        <end position="137"/>
    </location>
</feature>
<feature type="region of interest" description="Disordered" evidence="5">
    <location>
        <begin position="327"/>
        <end position="348"/>
    </location>
</feature>
<dbReference type="Proteomes" id="UP001165413">
    <property type="component" value="Unassembled WGS sequence"/>
</dbReference>
<evidence type="ECO:0000256" key="3">
    <source>
        <dbReference type="ARBA" id="ARBA00034247"/>
    </source>
</evidence>
<dbReference type="NCBIfam" id="TIGR00254">
    <property type="entry name" value="GGDEF"/>
    <property type="match status" value="1"/>
</dbReference>
<dbReference type="Gene3D" id="3.30.70.270">
    <property type="match status" value="1"/>
</dbReference>
<evidence type="ECO:0000259" key="6">
    <source>
        <dbReference type="PROSITE" id="PS50110"/>
    </source>
</evidence>
<dbReference type="CDD" id="cd01949">
    <property type="entry name" value="GGDEF"/>
    <property type="match status" value="1"/>
</dbReference>
<keyword evidence="4" id="KW-0597">Phosphoprotein</keyword>
<dbReference type="PROSITE" id="PS50110">
    <property type="entry name" value="RESPONSE_REGULATORY"/>
    <property type="match status" value="1"/>
</dbReference>
<name>A0AA41WXK3_9ALTE</name>
<dbReference type="EMBL" id="JANATA010000007">
    <property type="protein sequence ID" value="MCP3428389.1"/>
    <property type="molecule type" value="Genomic_DNA"/>
</dbReference>
<dbReference type="RefSeq" id="WP_254099637.1">
    <property type="nucleotide sequence ID" value="NZ_JANATA010000007.1"/>
</dbReference>
<comment type="catalytic activity">
    <reaction evidence="3">
        <text>2 GTP = 3',3'-c-di-GMP + 2 diphosphate</text>
        <dbReference type="Rhea" id="RHEA:24898"/>
        <dbReference type="ChEBI" id="CHEBI:33019"/>
        <dbReference type="ChEBI" id="CHEBI:37565"/>
        <dbReference type="ChEBI" id="CHEBI:58805"/>
        <dbReference type="EC" id="2.7.7.65"/>
    </reaction>
</comment>
<dbReference type="GO" id="GO:0052621">
    <property type="term" value="F:diguanylate cyclase activity"/>
    <property type="evidence" value="ECO:0007669"/>
    <property type="project" value="UniProtKB-EC"/>
</dbReference>
<feature type="domain" description="GGDEF" evidence="7">
    <location>
        <begin position="180"/>
        <end position="316"/>
    </location>
</feature>
<dbReference type="PANTHER" id="PTHR45138:SF9">
    <property type="entry name" value="DIGUANYLATE CYCLASE DGCM-RELATED"/>
    <property type="match status" value="1"/>
</dbReference>
<dbReference type="PANTHER" id="PTHR45138">
    <property type="entry name" value="REGULATORY COMPONENTS OF SENSORY TRANSDUCTION SYSTEM"/>
    <property type="match status" value="1"/>
</dbReference>
<accession>A0AA41WXK3</accession>
<dbReference type="SUPFAM" id="SSF55073">
    <property type="entry name" value="Nucleotide cyclase"/>
    <property type="match status" value="1"/>
</dbReference>
<sequence length="348" mass="39274">MSDLFSYNILDNDVEHISELQILIVDDESSDLSYYSAILSGLCTISFATDSATAMSMCVSDNPPDLILCDVLMPDQTGFEFCQELKSQPFTKDIPVIFLSSLNALEDKLEGFSTGGIDYIVKPVPQGEIVQRITTHLNIILERKKLEFYSYRDAVTKVANRRIYEYVFTKEWQNCIRYEEMFSLIMLDIDKFKSYNTFYGHVAGDEVLMLVAQQLEQFGRRSNDLFARIGGEEFVLLLPTCQSEGASQIAQRMIEAVNMLSIPHSESPSKFLTISAGVATMLPEANIEQGCLFNFADNALFKAKQKGGNQICVSDHTRIPKSFITNGHVARERRTKQQGSTQRVGQRR</sequence>
<evidence type="ECO:0000313" key="9">
    <source>
        <dbReference type="Proteomes" id="UP001165413"/>
    </source>
</evidence>
<comment type="caution">
    <text evidence="8">The sequence shown here is derived from an EMBL/GenBank/DDBJ whole genome shotgun (WGS) entry which is preliminary data.</text>
</comment>
<dbReference type="InterPro" id="IPR011006">
    <property type="entry name" value="CheY-like_superfamily"/>
</dbReference>
<dbReference type="FunFam" id="3.30.70.270:FF:000001">
    <property type="entry name" value="Diguanylate cyclase domain protein"/>
    <property type="match status" value="1"/>
</dbReference>
<dbReference type="EC" id="2.7.7.65" evidence="2"/>
<dbReference type="InterPro" id="IPR043128">
    <property type="entry name" value="Rev_trsase/Diguanyl_cyclase"/>
</dbReference>
<protein>
    <recommendedName>
        <fullName evidence="2">diguanylate cyclase</fullName>
        <ecNumber evidence="2">2.7.7.65</ecNumber>
    </recommendedName>
</protein>
<dbReference type="AlphaFoldDB" id="A0AA41WXK3"/>
<comment type="cofactor">
    <cofactor evidence="1">
        <name>Mg(2+)</name>
        <dbReference type="ChEBI" id="CHEBI:18420"/>
    </cofactor>
</comment>